<dbReference type="InterPro" id="IPR031756">
    <property type="entry name" value="BGBP_N"/>
</dbReference>
<protein>
    <recommendedName>
        <fullName evidence="3">CBM39 domain-containing protein</fullName>
    </recommendedName>
</protein>
<dbReference type="GO" id="GO:0030246">
    <property type="term" value="F:carbohydrate binding"/>
    <property type="evidence" value="ECO:0007669"/>
    <property type="project" value="InterPro"/>
</dbReference>
<keyword evidence="2" id="KW-0732">Signal</keyword>
<dbReference type="AlphaFoldDB" id="A0A182R9P3"/>
<proteinExistence type="predicted"/>
<dbReference type="Pfam" id="PF15886">
    <property type="entry name" value="CBM39"/>
    <property type="match status" value="1"/>
</dbReference>
<feature type="domain" description="CBM39" evidence="3">
    <location>
        <begin position="47"/>
        <end position="147"/>
    </location>
</feature>
<dbReference type="InterPro" id="IPR043030">
    <property type="entry name" value="BGBP_N_sf"/>
</dbReference>
<dbReference type="VEuPathDB" id="VectorBase:AFUN002902"/>
<feature type="region of interest" description="Disordered" evidence="1">
    <location>
        <begin position="157"/>
        <end position="202"/>
    </location>
</feature>
<dbReference type="STRING" id="62324.A0A182R9P3"/>
<accession>A0A182R9P3</accession>
<organism evidence="4">
    <name type="scientific">Anopheles funestus</name>
    <name type="common">African malaria mosquito</name>
    <dbReference type="NCBI Taxonomy" id="62324"/>
    <lineage>
        <taxon>Eukaryota</taxon>
        <taxon>Metazoa</taxon>
        <taxon>Ecdysozoa</taxon>
        <taxon>Arthropoda</taxon>
        <taxon>Hexapoda</taxon>
        <taxon>Insecta</taxon>
        <taxon>Pterygota</taxon>
        <taxon>Neoptera</taxon>
        <taxon>Endopterygota</taxon>
        <taxon>Diptera</taxon>
        <taxon>Nematocera</taxon>
        <taxon>Culicoidea</taxon>
        <taxon>Culicidae</taxon>
        <taxon>Anophelinae</taxon>
        <taxon>Anopheles</taxon>
    </lineage>
</organism>
<feature type="compositionally biased region" description="Polar residues" evidence="1">
    <location>
        <begin position="157"/>
        <end position="167"/>
    </location>
</feature>
<evidence type="ECO:0000256" key="2">
    <source>
        <dbReference type="SAM" id="SignalP"/>
    </source>
</evidence>
<sequence length="360" mass="40986">MFRRVTALCVIVTFVVIFEQISCHQHGWHHHRRHHGHHRHHHGPHHHRGMFLNVEIYEPKGMELSVAKFNSTAEYFGFDMFINNPDGGSPDVSQNTSTVTYGKYIVRDTEVIIKSGDVLNITHYMGFSDGGVLQSTITFPVFRHMIRNNCTCENTTVKDTTSRTPIQSIPPWSRPTTIPPRVTPRPTSPIERTPVPNTISPNLNIGQSINDYSDELFDCEIDPTTNLCSESSLIDARFGQASRRQPEKLVNNPDTDVNMNVFLEIFNALNDQCTAKTRTNFLTLASPSYTTNASMDWIGYVRRMLKERLNLNRLADKGLVDAQPSGTAIVFEMDTLFNKMQVLYYARKFGITSVKDYDDM</sequence>
<evidence type="ECO:0000313" key="4">
    <source>
        <dbReference type="EnsemblMetazoa" id="AFUN002902-PA"/>
    </source>
</evidence>
<feature type="signal peptide" evidence="2">
    <location>
        <begin position="1"/>
        <end position="23"/>
    </location>
</feature>
<name>A0A182R9P3_ANOFN</name>
<dbReference type="PROSITE" id="PS51969">
    <property type="entry name" value="CBM39"/>
    <property type="match status" value="1"/>
</dbReference>
<feature type="chain" id="PRO_5008134115" description="CBM39 domain-containing protein" evidence="2">
    <location>
        <begin position="24"/>
        <end position="360"/>
    </location>
</feature>
<evidence type="ECO:0000256" key="1">
    <source>
        <dbReference type="SAM" id="MobiDB-lite"/>
    </source>
</evidence>
<dbReference type="Gene3D" id="2.60.40.2140">
    <property type="entry name" value="Beta-1,3-glucan-recognition protein, N-terminal domain"/>
    <property type="match status" value="1"/>
</dbReference>
<reference evidence="4" key="1">
    <citation type="submission" date="2020-05" db="UniProtKB">
        <authorList>
            <consortium name="EnsemblMetazoa"/>
        </authorList>
    </citation>
    <scope>IDENTIFICATION</scope>
    <source>
        <strain evidence="4">FUMOZ</strain>
    </source>
</reference>
<dbReference type="VEuPathDB" id="VectorBase:AFUN2_013198"/>
<dbReference type="EnsemblMetazoa" id="AFUN002902-RA">
    <property type="protein sequence ID" value="AFUN002902-PA"/>
    <property type="gene ID" value="AFUN002902"/>
</dbReference>
<evidence type="ECO:0000259" key="3">
    <source>
        <dbReference type="PROSITE" id="PS51969"/>
    </source>
</evidence>
<feature type="compositionally biased region" description="Pro residues" evidence="1">
    <location>
        <begin position="177"/>
        <end position="187"/>
    </location>
</feature>